<keyword evidence="1" id="KW-0812">Transmembrane</keyword>
<evidence type="ECO:0000313" key="2">
    <source>
        <dbReference type="EMBL" id="RFC67838.1"/>
    </source>
</evidence>
<organism evidence="2 3">
    <name type="scientific">Mesorhizobium denitrificans</name>
    <dbReference type="NCBI Taxonomy" id="2294114"/>
    <lineage>
        <taxon>Bacteria</taxon>
        <taxon>Pseudomonadati</taxon>
        <taxon>Pseudomonadota</taxon>
        <taxon>Alphaproteobacteria</taxon>
        <taxon>Hyphomicrobiales</taxon>
        <taxon>Phyllobacteriaceae</taxon>
        <taxon>Mesorhizobium</taxon>
    </lineage>
</organism>
<reference evidence="3" key="1">
    <citation type="submission" date="2018-08" db="EMBL/GenBank/DDBJ databases">
        <authorList>
            <person name="Im W.T."/>
        </authorList>
    </citation>
    <scope>NUCLEOTIDE SEQUENCE [LARGE SCALE GENOMIC DNA]</scope>
    <source>
        <strain evidence="3">LA-28</strain>
    </source>
</reference>
<accession>A0A371XF36</accession>
<evidence type="ECO:0000313" key="3">
    <source>
        <dbReference type="Proteomes" id="UP000262379"/>
    </source>
</evidence>
<evidence type="ECO:0000256" key="1">
    <source>
        <dbReference type="SAM" id="Phobius"/>
    </source>
</evidence>
<sequence length="127" mass="13731">MTNPAFDNEDDKPLDPAVENVRRKMIRFMGVNLGLLFVALMAVVGAIVYKSRTAVPPRPTTQELAVPADGGLLEGKIALPADARILSQSLSGDRVSLQVERADGSRAIYLYDLASGRMIGRFDISAE</sequence>
<keyword evidence="1" id="KW-0472">Membrane</keyword>
<comment type="caution">
    <text evidence="2">The sequence shown here is derived from an EMBL/GenBank/DDBJ whole genome shotgun (WGS) entry which is preliminary data.</text>
</comment>
<keyword evidence="3" id="KW-1185">Reference proteome</keyword>
<keyword evidence="1" id="KW-1133">Transmembrane helix</keyword>
<dbReference type="AlphaFoldDB" id="A0A371XF36"/>
<dbReference type="RefSeq" id="WP_116623672.1">
    <property type="nucleotide sequence ID" value="NZ_QURN01000006.1"/>
</dbReference>
<protein>
    <submittedName>
        <fullName evidence="2">Fimbrial protein</fullName>
    </submittedName>
</protein>
<proteinExistence type="predicted"/>
<feature type="transmembrane region" description="Helical" evidence="1">
    <location>
        <begin position="30"/>
        <end position="49"/>
    </location>
</feature>
<gene>
    <name evidence="2" type="ORF">DY251_09640</name>
</gene>
<name>A0A371XF36_9HYPH</name>
<dbReference type="EMBL" id="QURN01000006">
    <property type="protein sequence ID" value="RFC67838.1"/>
    <property type="molecule type" value="Genomic_DNA"/>
</dbReference>
<dbReference type="Proteomes" id="UP000262379">
    <property type="component" value="Unassembled WGS sequence"/>
</dbReference>